<keyword evidence="1" id="KW-0677">Repeat</keyword>
<keyword evidence="6" id="KW-1185">Reference proteome</keyword>
<protein>
    <recommendedName>
        <fullName evidence="7">Pentacotripeptide-repeat region of PRORP domain-containing protein</fullName>
    </recommendedName>
</protein>
<evidence type="ECO:0000256" key="3">
    <source>
        <dbReference type="PROSITE-ProRule" id="PRU00708"/>
    </source>
</evidence>
<feature type="region of interest" description="Disordered" evidence="4">
    <location>
        <begin position="1"/>
        <end position="21"/>
    </location>
</feature>
<organism evidence="5 6">
    <name type="scientific">Leersia perrieri</name>
    <dbReference type="NCBI Taxonomy" id="77586"/>
    <lineage>
        <taxon>Eukaryota</taxon>
        <taxon>Viridiplantae</taxon>
        <taxon>Streptophyta</taxon>
        <taxon>Embryophyta</taxon>
        <taxon>Tracheophyta</taxon>
        <taxon>Spermatophyta</taxon>
        <taxon>Magnoliopsida</taxon>
        <taxon>Liliopsida</taxon>
        <taxon>Poales</taxon>
        <taxon>Poaceae</taxon>
        <taxon>BOP clade</taxon>
        <taxon>Oryzoideae</taxon>
        <taxon>Oryzeae</taxon>
        <taxon>Oryzinae</taxon>
        <taxon>Leersia</taxon>
    </lineage>
</organism>
<dbReference type="STRING" id="77586.A0A0D9V2S1"/>
<keyword evidence="2" id="KW-0809">Transit peptide</keyword>
<evidence type="ECO:0000256" key="4">
    <source>
        <dbReference type="SAM" id="MobiDB-lite"/>
    </source>
</evidence>
<dbReference type="Gene3D" id="1.25.40.10">
    <property type="entry name" value="Tetratricopeptide repeat domain"/>
    <property type="match status" value="4"/>
</dbReference>
<dbReference type="InterPro" id="IPR046960">
    <property type="entry name" value="PPR_At4g14850-like_plant"/>
</dbReference>
<evidence type="ECO:0008006" key="7">
    <source>
        <dbReference type="Google" id="ProtNLM"/>
    </source>
</evidence>
<feature type="repeat" description="PPR" evidence="3">
    <location>
        <begin position="241"/>
        <end position="275"/>
    </location>
</feature>
<feature type="repeat" description="PPR" evidence="3">
    <location>
        <begin position="477"/>
        <end position="511"/>
    </location>
</feature>
<feature type="repeat" description="PPR" evidence="3">
    <location>
        <begin position="311"/>
        <end position="341"/>
    </location>
</feature>
<dbReference type="FunFam" id="1.25.40.10:FF:000285">
    <property type="entry name" value="Pentatricopeptide repeat-containing protein, chloroplastic"/>
    <property type="match status" value="1"/>
</dbReference>
<name>A0A0D9V2S1_9ORYZ</name>
<feature type="repeat" description="PPR" evidence="3">
    <location>
        <begin position="442"/>
        <end position="476"/>
    </location>
</feature>
<dbReference type="FunFam" id="1.25.40.10:FF:000344">
    <property type="entry name" value="Pentatricopeptide repeat-containing protein"/>
    <property type="match status" value="1"/>
</dbReference>
<evidence type="ECO:0000313" key="6">
    <source>
        <dbReference type="Proteomes" id="UP000032180"/>
    </source>
</evidence>
<dbReference type="NCBIfam" id="TIGR00756">
    <property type="entry name" value="PPR"/>
    <property type="match status" value="5"/>
</dbReference>
<evidence type="ECO:0000313" key="5">
    <source>
        <dbReference type="EnsemblPlants" id="LPERR01G19060.1"/>
    </source>
</evidence>
<dbReference type="Pfam" id="PF13041">
    <property type="entry name" value="PPR_2"/>
    <property type="match status" value="2"/>
</dbReference>
<dbReference type="InterPro" id="IPR011990">
    <property type="entry name" value="TPR-like_helical_dom_sf"/>
</dbReference>
<dbReference type="FunFam" id="1.25.40.10:FF:000646">
    <property type="entry name" value="Pentatricopeptide repeat-containing protein, chloroplastic"/>
    <property type="match status" value="1"/>
</dbReference>
<proteinExistence type="predicted"/>
<dbReference type="Gramene" id="LPERR01G19060.1">
    <property type="protein sequence ID" value="LPERR01G19060.1"/>
    <property type="gene ID" value="LPERR01G19060"/>
</dbReference>
<dbReference type="eggNOG" id="KOG4197">
    <property type="taxonomic scope" value="Eukaryota"/>
</dbReference>
<sequence length="629" mass="68289">MAPLPLPLPLPATRLPPKPPHDASLHATLASLSQQCGAGAGGGGSALRDAFALVSRAERDACPSAAVAVPVGPEVYASLLQCCVSAGCLRAGRQVHAAAVKRGPYYCRHAYIGTKLAVFYARCGAVDDAERAFGPLPAKNAFAWAAVIGLWSRAGSHGKALAGYAAMLEAGVPADNFVVPNVLKACAGLGQIEAGRAVHGYAWKAGVGDCVYVMSSLVDFYGKCGEVDNAREVFDAMPERTVVSWNSMLMGYIRNGRIDEAAELFYEMRVEGVLPTRVSVLSFLSASADLEALDGGRQGHAVAVSSGLEMDLILGSSMINFYCKVGLVEAAEGIFEQMVERDVVTWNLMISGYLQDGQIDKAFNTCHRMLNNGLKFDCVTLASIIMACVKSRTEVGRAAHAYTVRNNLESDKTVSCGLIEMYASSGMIEHARRVFDSIRSREIVTWKAMICAYAYHEMGSDALKLLYQMQLEGMSPTAACWDSVLSAFTQNGQFDDALNTFYEMLLTSTRPNLRTWSLLITGLSQNVHIPRNGVWSESELVISSRVPVLYENNISSSSECSDINQKVSITLKGSKQQNMKKEHHQPVLNNRNRKIDALLNGTRVLRPEELSAHRCLRRSRLCNRPDLTA</sequence>
<dbReference type="Proteomes" id="UP000032180">
    <property type="component" value="Chromosome 1"/>
</dbReference>
<dbReference type="GO" id="GO:0003723">
    <property type="term" value="F:RNA binding"/>
    <property type="evidence" value="ECO:0007669"/>
    <property type="project" value="InterPro"/>
</dbReference>
<dbReference type="AlphaFoldDB" id="A0A0D9V2S1"/>
<feature type="repeat" description="PPR" evidence="3">
    <location>
        <begin position="342"/>
        <end position="376"/>
    </location>
</feature>
<dbReference type="PROSITE" id="PS51375">
    <property type="entry name" value="PPR"/>
    <property type="match status" value="5"/>
</dbReference>
<dbReference type="InterPro" id="IPR002885">
    <property type="entry name" value="PPR_rpt"/>
</dbReference>
<dbReference type="EnsemblPlants" id="LPERR01G19060.1">
    <property type="protein sequence ID" value="LPERR01G19060.1"/>
    <property type="gene ID" value="LPERR01G19060"/>
</dbReference>
<reference evidence="6" key="2">
    <citation type="submission" date="2013-12" db="EMBL/GenBank/DDBJ databases">
        <authorList>
            <person name="Yu Y."/>
            <person name="Lee S."/>
            <person name="de Baynast K."/>
            <person name="Wissotski M."/>
            <person name="Liu L."/>
            <person name="Talag J."/>
            <person name="Goicoechea J."/>
            <person name="Angelova A."/>
            <person name="Jetty R."/>
            <person name="Kudrna D."/>
            <person name="Golser W."/>
            <person name="Rivera L."/>
            <person name="Zhang J."/>
            <person name="Wing R."/>
        </authorList>
    </citation>
    <scope>NUCLEOTIDE SEQUENCE</scope>
</reference>
<dbReference type="Pfam" id="PF01535">
    <property type="entry name" value="PPR"/>
    <property type="match status" value="4"/>
</dbReference>
<reference evidence="5" key="3">
    <citation type="submission" date="2015-04" db="UniProtKB">
        <authorList>
            <consortium name="EnsemblPlants"/>
        </authorList>
    </citation>
    <scope>IDENTIFICATION</scope>
</reference>
<reference evidence="5 6" key="1">
    <citation type="submission" date="2012-08" db="EMBL/GenBank/DDBJ databases">
        <title>Oryza genome evolution.</title>
        <authorList>
            <person name="Wing R.A."/>
        </authorList>
    </citation>
    <scope>NUCLEOTIDE SEQUENCE</scope>
</reference>
<evidence type="ECO:0000256" key="1">
    <source>
        <dbReference type="ARBA" id="ARBA00022737"/>
    </source>
</evidence>
<dbReference type="PANTHER" id="PTHR47926">
    <property type="entry name" value="PENTATRICOPEPTIDE REPEAT-CONTAINING PROTEIN"/>
    <property type="match status" value="1"/>
</dbReference>
<accession>A0A0D9V2S1</accession>
<feature type="compositionally biased region" description="Pro residues" evidence="4">
    <location>
        <begin position="1"/>
        <end position="18"/>
    </location>
</feature>
<dbReference type="HOGENOM" id="CLU_002706_0_1_1"/>
<evidence type="ECO:0000256" key="2">
    <source>
        <dbReference type="ARBA" id="ARBA00022946"/>
    </source>
</evidence>
<dbReference type="SUPFAM" id="SSF48452">
    <property type="entry name" value="TPR-like"/>
    <property type="match status" value="1"/>
</dbReference>
<dbReference type="PANTHER" id="PTHR47926:SF347">
    <property type="entry name" value="PENTATRICOPEPTIDE REPEAT-CONTAINING PROTEIN"/>
    <property type="match status" value="1"/>
</dbReference>
<dbReference type="GO" id="GO:0009451">
    <property type="term" value="P:RNA modification"/>
    <property type="evidence" value="ECO:0007669"/>
    <property type="project" value="InterPro"/>
</dbReference>